<dbReference type="InterPro" id="IPR006626">
    <property type="entry name" value="PbH1"/>
</dbReference>
<dbReference type="InterPro" id="IPR058094">
    <property type="entry name" value="Ig-like_OmpL47-like"/>
</dbReference>
<proteinExistence type="predicted"/>
<accession>A0A1G2BTE6</accession>
<dbReference type="Gene3D" id="3.30.1920.20">
    <property type="match status" value="1"/>
</dbReference>
<gene>
    <name evidence="2" type="ORF">A3H70_00500</name>
</gene>
<feature type="domain" description="Right handed beta helix" evidence="1">
    <location>
        <begin position="161"/>
        <end position="265"/>
    </location>
</feature>
<dbReference type="InterPro" id="IPR039448">
    <property type="entry name" value="Beta_helix"/>
</dbReference>
<evidence type="ECO:0000313" key="3">
    <source>
        <dbReference type="Proteomes" id="UP000178109"/>
    </source>
</evidence>
<dbReference type="InterPro" id="IPR029058">
    <property type="entry name" value="AB_hydrolase_fold"/>
</dbReference>
<dbReference type="InterPro" id="IPR011050">
    <property type="entry name" value="Pectin_lyase_fold/virulence"/>
</dbReference>
<dbReference type="EMBL" id="MHKO01000035">
    <property type="protein sequence ID" value="OGY91849.1"/>
    <property type="molecule type" value="Genomic_DNA"/>
</dbReference>
<dbReference type="Gene3D" id="3.40.50.1820">
    <property type="entry name" value="alpha/beta hydrolase"/>
    <property type="match status" value="1"/>
</dbReference>
<evidence type="ECO:0000313" key="2">
    <source>
        <dbReference type="EMBL" id="OGY91849.1"/>
    </source>
</evidence>
<evidence type="ECO:0000259" key="1">
    <source>
        <dbReference type="Pfam" id="PF13229"/>
    </source>
</evidence>
<dbReference type="Pfam" id="PF02450">
    <property type="entry name" value="LCAT"/>
    <property type="match status" value="1"/>
</dbReference>
<dbReference type="Pfam" id="PF13229">
    <property type="entry name" value="Beta_helix"/>
    <property type="match status" value="1"/>
</dbReference>
<dbReference type="GO" id="GO:0006629">
    <property type="term" value="P:lipid metabolic process"/>
    <property type="evidence" value="ECO:0007669"/>
    <property type="project" value="InterPro"/>
</dbReference>
<dbReference type="SMART" id="SM00710">
    <property type="entry name" value="PbH1"/>
    <property type="match status" value="7"/>
</dbReference>
<sequence>MDISGGKFTIGLKPLLLLVGFFVVLLTGVNSAQARTNIYAPSVDINTPTAWTAAGSPYVISGWAWLDITSILTIDPGVVVKFTPDHFNQRYNGINVSGGGKIIANGASDAPIIFTSYYDDTASGDTNGDSTASSPVAGDWRGIILDADASELSHVEARYGANIYQSYGGIEIKNNSTASLTDVSIKYSAQSGLRLNQPSSPTINNITIDTSNDYGIYSTIAGSNITITNAAITNCADGVAVLSVANTLAFTNATVANTKPVINLTGATVSANATWPKIGSAAYVLDNDISVPAGITLTIAPGVVIKGEYGQYPDSRLEISGRLLAQGTAEQPIIFTSLRDDTVGGDSNNDASVSSPATGDWGGLYFENSANSELDYVTVRYGGNYSDDFNGVFYATTDNVMLHLKNSSLAIATSTIGLANTAIYLESASGLTMSGSTVATTTTAILSSSSLGSTISNTSFINNTHFAISNTGSQIDARHNWWADDSGPTIASNPGGTGNSISSNVLYNPWTIHVPPNQPPVLSYVATSGYATDGVEPNISFKNSTLPVFKVLYSDVENTVSYVRLVTASSTVAMATSTGGVYDYTPPGGTFGKGSYSYHFEASDGTATVRLPANGDLSFEVKNIPVVLVPGIMGTEMWNGSQKVWPDIVGMIGDPGDDFMNILAMNFDGTPQNSQITPGDIIRKPAVTKDVFEGLINQFADLGYLENIDLFVAPYDWRLDIRDASNILKIQIDLVKNQTGSNKVDLVAHSMGGLAAKQYILDNGSATVDKLVFIGTPHLGAPLAAKALLWGDNLNIKLVAVPFLASERVRYISQNMFSIYELLPSRDYIQQNGRYYFDEVQQVLFDYDQTKQFFTDSGLSPIMLQAADNFHSSALDNFDTAGIDAYNINGCDTPTIAKIIKRGLDEYSVEMLAGDGTVPLGSSKAIGTDSNKTYYFKNGWWLFGDIEHSTMPSADGIRELITNIITSANISLPDNATHDSSVCRIEGEMVSVHSPINLHIYDSSGNHVGRGENGDIDYNITGVAYEEIGENKFVFLPTSNGQTYQIELDGTGVGTYSLRVSKIEDNQVVETAYYSDLPVNTTTEATVTLAGSVANTVLQVDQNGTNNFTPVSVSAILNSTQAADITQPSSAMAVSGSSLGGDRYQTSATVSLSSADDNAGILKTEYILNGGSTWNTYSNSFIITALGSNTIQYRATDRAGNVESTKSKTIEIVAAPNAVIFISPPSSTSNVEVPAPKVLGQEIERPANERYTKDEILNVLALADTDKLLDYLGKTRNTVLEAKVAQDYGKNLVLDKAATNFITYGTKSTDKLGLGERAGVLRSYQYAFGKLPQTAADWQDAVNIATNQLPIKRNIKVEQEARAVVRKIVGRIDNQSVLAIAYGLRPEVRDIKREQVELGRFGRIFGKMPSSVFDWNVFRELVY</sequence>
<dbReference type="InterPro" id="IPR003386">
    <property type="entry name" value="LACT/PDAT_acylTrfase"/>
</dbReference>
<organism evidence="2 3">
    <name type="scientific">Candidatus Komeilibacteria bacterium RIFCSPLOWO2_02_FULL_48_11</name>
    <dbReference type="NCBI Taxonomy" id="1798553"/>
    <lineage>
        <taxon>Bacteria</taxon>
        <taxon>Candidatus Komeiliibacteriota</taxon>
    </lineage>
</organism>
<comment type="caution">
    <text evidence="2">The sequence shown here is derived from an EMBL/GenBank/DDBJ whole genome shotgun (WGS) entry which is preliminary data.</text>
</comment>
<reference evidence="2 3" key="1">
    <citation type="journal article" date="2016" name="Nat. Commun.">
        <title>Thousands of microbial genomes shed light on interconnected biogeochemical processes in an aquifer system.</title>
        <authorList>
            <person name="Anantharaman K."/>
            <person name="Brown C.T."/>
            <person name="Hug L.A."/>
            <person name="Sharon I."/>
            <person name="Castelle C.J."/>
            <person name="Probst A.J."/>
            <person name="Thomas B.C."/>
            <person name="Singh A."/>
            <person name="Wilkins M.J."/>
            <person name="Karaoz U."/>
            <person name="Brodie E.L."/>
            <person name="Williams K.H."/>
            <person name="Hubbard S.S."/>
            <person name="Banfield J.F."/>
        </authorList>
    </citation>
    <scope>NUCLEOTIDE SEQUENCE [LARGE SCALE GENOMIC DNA]</scope>
</reference>
<protein>
    <recommendedName>
        <fullName evidence="1">Right handed beta helix domain-containing protein</fullName>
    </recommendedName>
</protein>
<dbReference type="Proteomes" id="UP000178109">
    <property type="component" value="Unassembled WGS sequence"/>
</dbReference>
<dbReference type="STRING" id="1798553.A3H70_00500"/>
<dbReference type="SUPFAM" id="SSF53474">
    <property type="entry name" value="alpha/beta-Hydrolases"/>
    <property type="match status" value="1"/>
</dbReference>
<dbReference type="NCBIfam" id="NF047446">
    <property type="entry name" value="barrel_OmpL47"/>
    <property type="match status" value="1"/>
</dbReference>
<dbReference type="SUPFAM" id="SSF51126">
    <property type="entry name" value="Pectin lyase-like"/>
    <property type="match status" value="2"/>
</dbReference>
<name>A0A1G2BTE6_9BACT</name>
<dbReference type="PANTHER" id="PTHR11440">
    <property type="entry name" value="LECITHIN-CHOLESTEROL ACYLTRANSFERASE-RELATED"/>
    <property type="match status" value="1"/>
</dbReference>
<dbReference type="GO" id="GO:0008374">
    <property type="term" value="F:O-acyltransferase activity"/>
    <property type="evidence" value="ECO:0007669"/>
    <property type="project" value="InterPro"/>
</dbReference>